<dbReference type="Proteomes" id="UP000007502">
    <property type="component" value="Segment"/>
</dbReference>
<sequence>MSNKPLEIGQVREIEVCGTKYQVINFDEKFVYIQTINAGAEDDKIYRWDVQMCDRDIVVM</sequence>
<dbReference type="RefSeq" id="YP_004250993.1">
    <property type="nucleotide sequence ID" value="NC_015157.1"/>
</dbReference>
<accession>F1D174</accession>
<reference evidence="1 2" key="1">
    <citation type="journal article" date="2011" name="MBio">
        <title>Evidence of a dominant lineage of Vibrio cholerae-specific lytic bacteriophages shed by cholera patients over a 10-year period in Dhaka, Bangladesh.</title>
        <authorList>
            <person name="Seed K.D."/>
            <person name="Bodi K.L."/>
            <person name="Kropinski A.M."/>
            <person name="Ackermann H.W."/>
            <person name="Calderwood S.B."/>
            <person name="Qadri F."/>
            <person name="Camilli A."/>
        </authorList>
    </citation>
    <scope>NUCLEOTIDE SEQUENCE [LARGE SCALE GENOMIC DNA]</scope>
</reference>
<keyword evidence="2" id="KW-1185">Reference proteome</keyword>
<name>F1D174_9CAUD</name>
<evidence type="ECO:0000313" key="2">
    <source>
        <dbReference type="Proteomes" id="UP000007502"/>
    </source>
</evidence>
<dbReference type="EMBL" id="HQ641347">
    <property type="protein sequence ID" value="ADX87868.1"/>
    <property type="molecule type" value="Genomic_DNA"/>
</dbReference>
<organism evidence="1 2">
    <name type="scientific">Vibrio phage ICP1</name>
    <dbReference type="NCBI Taxonomy" id="979525"/>
    <lineage>
        <taxon>Viruses</taxon>
        <taxon>Duplodnaviria</taxon>
        <taxon>Heunggongvirae</taxon>
        <taxon>Uroviricota</taxon>
        <taxon>Caudoviricetes</taxon>
        <taxon>Mohonavirus</taxon>
        <taxon>Mohonavirus ICP1</taxon>
    </lineage>
</organism>
<protein>
    <submittedName>
        <fullName evidence="1">Uncharacterized protein ORF52</fullName>
    </submittedName>
</protein>
<evidence type="ECO:0000313" key="1">
    <source>
        <dbReference type="EMBL" id="ADX87868.1"/>
    </source>
</evidence>
<dbReference type="GeneID" id="10228531"/>
<gene>
    <name evidence="1" type="primary">ORF52</name>
</gene>
<dbReference type="KEGG" id="vg:10228531"/>
<proteinExistence type="predicted"/>